<organism evidence="2 3">
    <name type="scientific">Agrocybe pediades</name>
    <dbReference type="NCBI Taxonomy" id="84607"/>
    <lineage>
        <taxon>Eukaryota</taxon>
        <taxon>Fungi</taxon>
        <taxon>Dikarya</taxon>
        <taxon>Basidiomycota</taxon>
        <taxon>Agaricomycotina</taxon>
        <taxon>Agaricomycetes</taxon>
        <taxon>Agaricomycetidae</taxon>
        <taxon>Agaricales</taxon>
        <taxon>Agaricineae</taxon>
        <taxon>Strophariaceae</taxon>
        <taxon>Agrocybe</taxon>
    </lineage>
</organism>
<proteinExistence type="predicted"/>
<accession>A0A8H4R838</accession>
<reference evidence="2 3" key="1">
    <citation type="submission" date="2019-12" db="EMBL/GenBank/DDBJ databases">
        <authorList>
            <person name="Floudas D."/>
            <person name="Bentzer J."/>
            <person name="Ahren D."/>
            <person name="Johansson T."/>
            <person name="Persson P."/>
            <person name="Tunlid A."/>
        </authorList>
    </citation>
    <scope>NUCLEOTIDE SEQUENCE [LARGE SCALE GENOMIC DNA]</scope>
    <source>
        <strain evidence="2 3">CBS 102.39</strain>
    </source>
</reference>
<comment type="caution">
    <text evidence="2">The sequence shown here is derived from an EMBL/GenBank/DDBJ whole genome shotgun (WGS) entry which is preliminary data.</text>
</comment>
<gene>
    <name evidence="2" type="ORF">D9613_001464</name>
</gene>
<feature type="compositionally biased region" description="Low complexity" evidence="1">
    <location>
        <begin position="59"/>
        <end position="77"/>
    </location>
</feature>
<dbReference type="EMBL" id="JAACJL010000001">
    <property type="protein sequence ID" value="KAF4623407.1"/>
    <property type="molecule type" value="Genomic_DNA"/>
</dbReference>
<protein>
    <submittedName>
        <fullName evidence="2">Uncharacterized protein</fullName>
    </submittedName>
</protein>
<sequence>MSTAIFLLFEDMVKGQDEVNSETKDRVHFIDAEQHKTHNYSYTYLDNKLHTQKMNFTFPESPRSSSSKLSDVSGSPPKLDMSTLAILDNYFSEKAEQERLFRELAAEKAAAEVAGLALEADDEVQDKPMISVADYKLAFGEDWQLSQFW</sequence>
<evidence type="ECO:0000256" key="1">
    <source>
        <dbReference type="SAM" id="MobiDB-lite"/>
    </source>
</evidence>
<dbReference type="Proteomes" id="UP000521872">
    <property type="component" value="Unassembled WGS sequence"/>
</dbReference>
<feature type="region of interest" description="Disordered" evidence="1">
    <location>
        <begin position="57"/>
        <end position="77"/>
    </location>
</feature>
<evidence type="ECO:0000313" key="3">
    <source>
        <dbReference type="Proteomes" id="UP000521872"/>
    </source>
</evidence>
<evidence type="ECO:0000313" key="2">
    <source>
        <dbReference type="EMBL" id="KAF4623407.1"/>
    </source>
</evidence>
<dbReference type="AlphaFoldDB" id="A0A8H4R838"/>
<name>A0A8H4R838_9AGAR</name>
<keyword evidence="3" id="KW-1185">Reference proteome</keyword>